<accession>F6EP70</accession>
<protein>
    <submittedName>
        <fullName evidence="1">Uncharacterized protein</fullName>
    </submittedName>
</protein>
<organism evidence="1 2">
    <name type="scientific">Hoyosella subflava (strain DSM 45089 / JCM 17490 / NBRC 109087 / DQS3-9A1)</name>
    <name type="common">Amycolicicoccus subflavus</name>
    <dbReference type="NCBI Taxonomy" id="443218"/>
    <lineage>
        <taxon>Bacteria</taxon>
        <taxon>Bacillati</taxon>
        <taxon>Actinomycetota</taxon>
        <taxon>Actinomycetes</taxon>
        <taxon>Mycobacteriales</taxon>
        <taxon>Hoyosellaceae</taxon>
        <taxon>Hoyosella</taxon>
    </lineage>
</organism>
<evidence type="ECO:0000313" key="2">
    <source>
        <dbReference type="Proteomes" id="UP000009235"/>
    </source>
</evidence>
<proteinExistence type="predicted"/>
<reference evidence="1 2" key="1">
    <citation type="journal article" date="2011" name="J. Bacteriol.">
        <title>Complete genome sequence of Amycolicicoccus subflavus DQS3-9A1T, an actinomycete isolated from crude oil-polluted soil.</title>
        <authorList>
            <person name="Cai M."/>
            <person name="Chen W.M."/>
            <person name="Nie Y."/>
            <person name="Chi C.Q."/>
            <person name="Wang Y.N."/>
            <person name="Tang Y.Q."/>
            <person name="Li G.Y."/>
            <person name="Wu X.L."/>
        </authorList>
    </citation>
    <scope>NUCLEOTIDE SEQUENCE [LARGE SCALE GENOMIC DNA]</scope>
    <source>
        <strain evidence="2">DSM 45089 / DQS3-9A1</strain>
    </source>
</reference>
<evidence type="ECO:0000313" key="1">
    <source>
        <dbReference type="EMBL" id="AEF41730.1"/>
    </source>
</evidence>
<dbReference type="HOGENOM" id="CLU_3339249_0_0_11"/>
<dbReference type="KEGG" id="asd:AS9A_3288"/>
<keyword evidence="2" id="KW-1185">Reference proteome</keyword>
<dbReference type="Proteomes" id="UP000009235">
    <property type="component" value="Chromosome"/>
</dbReference>
<dbReference type="EMBL" id="CP002786">
    <property type="protein sequence ID" value="AEF41730.1"/>
    <property type="molecule type" value="Genomic_DNA"/>
</dbReference>
<gene>
    <name evidence="1" type="ordered locus">AS9A_3288</name>
</gene>
<dbReference type="STRING" id="443218.AS9A_3288"/>
<name>F6EP70_HOYSD</name>
<sequence>MEQAVLAYSPWRWRSWIRQQAMSPNILADAVQRRAKT</sequence>
<dbReference type="AlphaFoldDB" id="F6EP70"/>